<keyword evidence="11" id="KW-1185">Reference proteome</keyword>
<evidence type="ECO:0000256" key="8">
    <source>
        <dbReference type="SAM" id="Phobius"/>
    </source>
</evidence>
<feature type="transmembrane region" description="Helical" evidence="8">
    <location>
        <begin position="289"/>
        <end position="307"/>
    </location>
</feature>
<evidence type="ECO:0000256" key="2">
    <source>
        <dbReference type="ARBA" id="ARBA00006236"/>
    </source>
</evidence>
<dbReference type="RefSeq" id="WP_338669963.1">
    <property type="nucleotide sequence ID" value="NZ_CP146609.1"/>
</dbReference>
<feature type="transmembrane region" description="Helical" evidence="8">
    <location>
        <begin position="313"/>
        <end position="333"/>
    </location>
</feature>
<evidence type="ECO:0000256" key="4">
    <source>
        <dbReference type="ARBA" id="ARBA00022475"/>
    </source>
</evidence>
<comment type="similarity">
    <text evidence="2">Belongs to the major facilitator superfamily. Bcr/CmlA family.</text>
</comment>
<evidence type="ECO:0000313" key="11">
    <source>
        <dbReference type="Proteomes" id="UP001385389"/>
    </source>
</evidence>
<feature type="transmembrane region" description="Helical" evidence="8">
    <location>
        <begin position="259"/>
        <end position="277"/>
    </location>
</feature>
<reference evidence="10 11" key="1">
    <citation type="submission" date="2024-03" db="EMBL/GenBank/DDBJ databases">
        <title>Phenotype and Genome Characterization of a Sulfate-Reducing Bacterium Pseudodesulfovibrio sp. strain 5S69, isolated from Petroleum Reservoir in Tatarstan (Russia).</title>
        <authorList>
            <person name="Bidzhieva S.K."/>
            <person name="Kadnikov V."/>
            <person name="Tourova T.P."/>
            <person name="Samigullina S.R."/>
            <person name="Sokolova D.S."/>
            <person name="Poltaraus A.B."/>
            <person name="Avtukh A.N."/>
            <person name="Tereshina V.M."/>
            <person name="Mardanov A.V."/>
            <person name="Nazina T.N."/>
        </authorList>
    </citation>
    <scope>NUCLEOTIDE SEQUENCE [LARGE SCALE GENOMIC DNA]</scope>
    <source>
        <strain evidence="10 11">5S69</strain>
    </source>
</reference>
<keyword evidence="6 8" id="KW-1133">Transmembrane helix</keyword>
<feature type="transmembrane region" description="Helical" evidence="8">
    <location>
        <begin position="87"/>
        <end position="105"/>
    </location>
</feature>
<keyword evidence="7 8" id="KW-0472">Membrane</keyword>
<evidence type="ECO:0000259" key="9">
    <source>
        <dbReference type="PROSITE" id="PS50850"/>
    </source>
</evidence>
<feature type="transmembrane region" description="Helical" evidence="8">
    <location>
        <begin position="345"/>
        <end position="364"/>
    </location>
</feature>
<dbReference type="InterPro" id="IPR020846">
    <property type="entry name" value="MFS_dom"/>
</dbReference>
<dbReference type="PROSITE" id="PS50850">
    <property type="entry name" value="MFS"/>
    <property type="match status" value="1"/>
</dbReference>
<proteinExistence type="inferred from homology"/>
<feature type="transmembrane region" description="Helical" evidence="8">
    <location>
        <begin position="376"/>
        <end position="396"/>
    </location>
</feature>
<dbReference type="InterPro" id="IPR004812">
    <property type="entry name" value="Efflux_drug-R_Bcr/CmlA"/>
</dbReference>
<feature type="transmembrane region" description="Helical" evidence="8">
    <location>
        <begin position="216"/>
        <end position="239"/>
    </location>
</feature>
<feature type="transmembrane region" description="Helical" evidence="8">
    <location>
        <begin position="146"/>
        <end position="168"/>
    </location>
</feature>
<feature type="transmembrane region" description="Helical" evidence="8">
    <location>
        <begin position="12"/>
        <end position="32"/>
    </location>
</feature>
<dbReference type="EMBL" id="CP146609">
    <property type="protein sequence ID" value="WWX24272.1"/>
    <property type="molecule type" value="Genomic_DNA"/>
</dbReference>
<feature type="domain" description="Major facilitator superfamily (MFS) profile" evidence="9">
    <location>
        <begin position="22"/>
        <end position="397"/>
    </location>
</feature>
<dbReference type="InterPro" id="IPR036259">
    <property type="entry name" value="MFS_trans_sf"/>
</dbReference>
<keyword evidence="4" id="KW-1003">Cell membrane</keyword>
<dbReference type="SUPFAM" id="SSF103473">
    <property type="entry name" value="MFS general substrate transporter"/>
    <property type="match status" value="1"/>
</dbReference>
<dbReference type="Gene3D" id="1.20.1720.10">
    <property type="entry name" value="Multidrug resistance protein D"/>
    <property type="match status" value="1"/>
</dbReference>
<dbReference type="InterPro" id="IPR011701">
    <property type="entry name" value="MFS"/>
</dbReference>
<evidence type="ECO:0000256" key="3">
    <source>
        <dbReference type="ARBA" id="ARBA00022448"/>
    </source>
</evidence>
<dbReference type="CDD" id="cd17320">
    <property type="entry name" value="MFS_MdfA_MDR_like"/>
    <property type="match status" value="1"/>
</dbReference>
<evidence type="ECO:0000313" key="10">
    <source>
        <dbReference type="EMBL" id="WWX24272.1"/>
    </source>
</evidence>
<organism evidence="10 11">
    <name type="scientific">Pseudodesulfovibrio methanolicus</name>
    <dbReference type="NCBI Taxonomy" id="3126690"/>
    <lineage>
        <taxon>Bacteria</taxon>
        <taxon>Pseudomonadati</taxon>
        <taxon>Thermodesulfobacteriota</taxon>
        <taxon>Desulfovibrionia</taxon>
        <taxon>Desulfovibrionales</taxon>
        <taxon>Desulfovibrionaceae</taxon>
    </lineage>
</organism>
<sequence>MTSGESFPKVAPSTIIEVFMPNLILLALLAAFPPLSTDMYLPAIPTLQVQWGISYATANLSMVLFMGVFSVFLLVHGPLSDRFGRKPVLTGGLLLFILASIGCALSPSIEVLIACRCLQAAGAAAGASLALALSKDLYEGGQRQKILAHMGVIMALAPMLAPSIGGLMLKFASWRWIFAVQGFMALIGLYGVARLKEPLTEFTRGGFLAVAGRYRLVLKNLPFTVLASGFALMSLPHFAFIGGSADMYINELGLSEQAFGIYFGANAIGFMLGSFICTRMVGTYKPLNMLYTTFAFLFASTILMLILGGHTPLTLAIPMFCMSLSVGFSRPISNSMILDQVDTDVGAASGILTFEIFFVAALSMELISMDWNHKPMILGMLGVLGTVIPLTALLAVRKRCRFT</sequence>
<keyword evidence="5 8" id="KW-0812">Transmembrane</keyword>
<evidence type="ECO:0000256" key="7">
    <source>
        <dbReference type="ARBA" id="ARBA00023136"/>
    </source>
</evidence>
<protein>
    <submittedName>
        <fullName evidence="10">Multidrug effflux MFS transporter</fullName>
    </submittedName>
</protein>
<dbReference type="NCBIfam" id="TIGR00710">
    <property type="entry name" value="efflux_Bcr_CflA"/>
    <property type="match status" value="1"/>
</dbReference>
<dbReference type="PANTHER" id="PTHR42718:SF46">
    <property type="entry name" value="BLR6921 PROTEIN"/>
    <property type="match status" value="1"/>
</dbReference>
<gene>
    <name evidence="10" type="ORF">V8V93_08680</name>
</gene>
<dbReference type="Pfam" id="PF07690">
    <property type="entry name" value="MFS_1"/>
    <property type="match status" value="1"/>
</dbReference>
<keyword evidence="3" id="KW-0813">Transport</keyword>
<dbReference type="Proteomes" id="UP001385389">
    <property type="component" value="Chromosome"/>
</dbReference>
<dbReference type="PANTHER" id="PTHR42718">
    <property type="entry name" value="MAJOR FACILITATOR SUPERFAMILY MULTIDRUG TRANSPORTER MFSC"/>
    <property type="match status" value="1"/>
</dbReference>
<comment type="subcellular location">
    <subcellularLocation>
        <location evidence="1">Cell membrane</location>
        <topology evidence="1">Multi-pass membrane protein</topology>
    </subcellularLocation>
</comment>
<evidence type="ECO:0000256" key="6">
    <source>
        <dbReference type="ARBA" id="ARBA00022989"/>
    </source>
</evidence>
<evidence type="ECO:0000256" key="5">
    <source>
        <dbReference type="ARBA" id="ARBA00022692"/>
    </source>
</evidence>
<evidence type="ECO:0000256" key="1">
    <source>
        <dbReference type="ARBA" id="ARBA00004651"/>
    </source>
</evidence>
<accession>A0ABZ2J3W3</accession>
<feature type="transmembrane region" description="Helical" evidence="8">
    <location>
        <begin position="52"/>
        <end position="75"/>
    </location>
</feature>
<feature type="transmembrane region" description="Helical" evidence="8">
    <location>
        <begin position="174"/>
        <end position="195"/>
    </location>
</feature>
<name>A0ABZ2J3W3_9BACT</name>